<reference evidence="3 4" key="1">
    <citation type="submission" date="2020-06" db="EMBL/GenBank/DDBJ databases">
        <title>Sphingomonas hominis sp. nov., a member of the Sphingomonas, isolated from the hair of a 22-year-old girl.</title>
        <authorList>
            <person name="Zhang D.-F."/>
            <person name="Cui X.-W."/>
        </authorList>
    </citation>
    <scope>NUCLEOTIDE SEQUENCE [LARGE SCALE GENOMIC DNA]</scope>
    <source>
        <strain evidence="3 4">HHU CXW</strain>
    </source>
</reference>
<keyword evidence="4" id="KW-1185">Reference proteome</keyword>
<comment type="caution">
    <text evidence="3">The sequence shown here is derived from an EMBL/GenBank/DDBJ whole genome shotgun (WGS) entry which is preliminary data.</text>
</comment>
<feature type="compositionally biased region" description="Basic and acidic residues" evidence="1">
    <location>
        <begin position="131"/>
        <end position="147"/>
    </location>
</feature>
<feature type="transmembrane region" description="Helical" evidence="2">
    <location>
        <begin position="52"/>
        <end position="74"/>
    </location>
</feature>
<dbReference type="Proteomes" id="UP000621447">
    <property type="component" value="Unassembled WGS sequence"/>
</dbReference>
<proteinExistence type="predicted"/>
<evidence type="ECO:0000256" key="1">
    <source>
        <dbReference type="SAM" id="MobiDB-lite"/>
    </source>
</evidence>
<keyword evidence="2" id="KW-1133">Transmembrane helix</keyword>
<protein>
    <submittedName>
        <fullName evidence="3">Uncharacterized protein</fullName>
    </submittedName>
</protein>
<accession>A0ABX2JS68</accession>
<keyword evidence="2" id="KW-0812">Transmembrane</keyword>
<organism evidence="3 4">
    <name type="scientific">Sphingomonas hominis</name>
    <dbReference type="NCBI Taxonomy" id="2741495"/>
    <lineage>
        <taxon>Bacteria</taxon>
        <taxon>Pseudomonadati</taxon>
        <taxon>Pseudomonadota</taxon>
        <taxon>Alphaproteobacteria</taxon>
        <taxon>Sphingomonadales</taxon>
        <taxon>Sphingomonadaceae</taxon>
        <taxon>Sphingomonas</taxon>
    </lineage>
</organism>
<gene>
    <name evidence="3" type="ORF">HRV97_16105</name>
</gene>
<keyword evidence="2" id="KW-0472">Membrane</keyword>
<sequence>MTDSVPVLDRLIARWEVSRLNILPYAISVVSFWPMLIVMVGVAKAIGVEPLVLGRGMLVVWVALLVTEMGRGFWTLRHRYASPRWLRAVHAAVGDDVAVHALADLIRQHRYEPDYVVLRYDMASAVQQERARRKDAARRDEGVRLVEEADPAPSLGQVPSLSRE</sequence>
<feature type="region of interest" description="Disordered" evidence="1">
    <location>
        <begin position="131"/>
        <end position="164"/>
    </location>
</feature>
<name>A0ABX2JS68_9SPHN</name>
<evidence type="ECO:0000313" key="4">
    <source>
        <dbReference type="Proteomes" id="UP000621447"/>
    </source>
</evidence>
<evidence type="ECO:0000313" key="3">
    <source>
        <dbReference type="EMBL" id="NTS66673.1"/>
    </source>
</evidence>
<feature type="transmembrane region" description="Helical" evidence="2">
    <location>
        <begin position="22"/>
        <end position="46"/>
    </location>
</feature>
<dbReference type="RefSeq" id="WP_174195161.1">
    <property type="nucleotide sequence ID" value="NZ_JABULH010000012.1"/>
</dbReference>
<dbReference type="EMBL" id="JABULH010000012">
    <property type="protein sequence ID" value="NTS66673.1"/>
    <property type="molecule type" value="Genomic_DNA"/>
</dbReference>
<evidence type="ECO:0000256" key="2">
    <source>
        <dbReference type="SAM" id="Phobius"/>
    </source>
</evidence>